<feature type="transmembrane region" description="Helical" evidence="2">
    <location>
        <begin position="113"/>
        <end position="131"/>
    </location>
</feature>
<organism evidence="3">
    <name type="scientific">Telmatobacter sp. DSM 110680</name>
    <dbReference type="NCBI Taxonomy" id="3036704"/>
    <lineage>
        <taxon>Bacteria</taxon>
        <taxon>Pseudomonadati</taxon>
        <taxon>Acidobacteriota</taxon>
        <taxon>Terriglobia</taxon>
        <taxon>Terriglobales</taxon>
        <taxon>Acidobacteriaceae</taxon>
        <taxon>Telmatobacter</taxon>
    </lineage>
</organism>
<evidence type="ECO:0000313" key="3">
    <source>
        <dbReference type="EMBL" id="XBH18466.1"/>
    </source>
</evidence>
<feature type="region of interest" description="Disordered" evidence="1">
    <location>
        <begin position="1"/>
        <end position="31"/>
    </location>
</feature>
<keyword evidence="2" id="KW-1133">Transmembrane helix</keyword>
<feature type="compositionally biased region" description="Polar residues" evidence="1">
    <location>
        <begin position="8"/>
        <end position="29"/>
    </location>
</feature>
<feature type="transmembrane region" description="Helical" evidence="2">
    <location>
        <begin position="66"/>
        <end position="85"/>
    </location>
</feature>
<dbReference type="AlphaFoldDB" id="A0AAU7DNY0"/>
<sequence length="140" mass="15560">MSDERSNQIESANHSQPSTHSVVESNTAPSPKRELVPLPGLVAISFYLLLLAVVIIIGVVGGHYPALFLLLPVFLFAACGGLLMLFRWAWAMALAAVLMLGGYNVWIYAHLHMLPALIQGLLNLVFFFYLVRIEVREKLR</sequence>
<gene>
    <name evidence="3" type="ORF">P8935_03815</name>
</gene>
<protein>
    <submittedName>
        <fullName evidence="3">Uncharacterized protein</fullName>
    </submittedName>
</protein>
<name>A0AAU7DNY0_9BACT</name>
<keyword evidence="2" id="KW-0812">Transmembrane</keyword>
<feature type="transmembrane region" description="Helical" evidence="2">
    <location>
        <begin position="40"/>
        <end position="60"/>
    </location>
</feature>
<evidence type="ECO:0000256" key="2">
    <source>
        <dbReference type="SAM" id="Phobius"/>
    </source>
</evidence>
<reference evidence="3" key="1">
    <citation type="submission" date="2023-03" db="EMBL/GenBank/DDBJ databases">
        <title>Edaphobacter sp.</title>
        <authorList>
            <person name="Huber K.J."/>
            <person name="Papendorf J."/>
            <person name="Pilke C."/>
            <person name="Bunk B."/>
            <person name="Sproeer C."/>
            <person name="Pester M."/>
        </authorList>
    </citation>
    <scope>NUCLEOTIDE SEQUENCE</scope>
    <source>
        <strain evidence="3">DSM 110680</strain>
    </source>
</reference>
<evidence type="ECO:0000256" key="1">
    <source>
        <dbReference type="SAM" id="MobiDB-lite"/>
    </source>
</evidence>
<dbReference type="EMBL" id="CP121196">
    <property type="protein sequence ID" value="XBH18466.1"/>
    <property type="molecule type" value="Genomic_DNA"/>
</dbReference>
<accession>A0AAU7DNY0</accession>
<proteinExistence type="predicted"/>
<keyword evidence="2" id="KW-0472">Membrane</keyword>
<dbReference type="RefSeq" id="WP_348263691.1">
    <property type="nucleotide sequence ID" value="NZ_CP121196.1"/>
</dbReference>